<dbReference type="SUPFAM" id="SSF75005">
    <property type="entry name" value="Arabinanase/levansucrase/invertase"/>
    <property type="match status" value="1"/>
</dbReference>
<dbReference type="InterPro" id="IPR015045">
    <property type="entry name" value="MPT-1-like_LmxM"/>
</dbReference>
<evidence type="ECO:0000313" key="2">
    <source>
        <dbReference type="Proteomes" id="UP000674179"/>
    </source>
</evidence>
<accession>A0A836H3T7</accession>
<dbReference type="KEGG" id="lenr:94174579"/>
<dbReference type="InterPro" id="IPR023296">
    <property type="entry name" value="Glyco_hydro_beta-prop_sf"/>
</dbReference>
<dbReference type="RefSeq" id="XP_067695157.1">
    <property type="nucleotide sequence ID" value="XM_067839069.1"/>
</dbReference>
<gene>
    <name evidence="1" type="ORF">CUR178_07425</name>
</gene>
<protein>
    <submittedName>
        <fullName evidence="1">Uncharacterized protein</fullName>
    </submittedName>
</protein>
<keyword evidence="2" id="KW-1185">Reference proteome</keyword>
<dbReference type="GeneID" id="94174579"/>
<dbReference type="Pfam" id="PF08950">
    <property type="entry name" value="DUF1861"/>
    <property type="match status" value="1"/>
</dbReference>
<dbReference type="Proteomes" id="UP000674179">
    <property type="component" value="Chromosome 10"/>
</dbReference>
<dbReference type="OrthoDB" id="255875at2759"/>
<organism evidence="1 2">
    <name type="scientific">Leishmania enriettii</name>
    <dbReference type="NCBI Taxonomy" id="5663"/>
    <lineage>
        <taxon>Eukaryota</taxon>
        <taxon>Discoba</taxon>
        <taxon>Euglenozoa</taxon>
        <taxon>Kinetoplastea</taxon>
        <taxon>Metakinetoplastina</taxon>
        <taxon>Trypanosomatida</taxon>
        <taxon>Trypanosomatidae</taxon>
        <taxon>Leishmaniinae</taxon>
        <taxon>Leishmania</taxon>
    </lineage>
</organism>
<dbReference type="PANTHER" id="PTHR37036">
    <property type="match status" value="1"/>
</dbReference>
<evidence type="ECO:0000313" key="1">
    <source>
        <dbReference type="EMBL" id="KAG5484269.1"/>
    </source>
</evidence>
<proteinExistence type="predicted"/>
<reference evidence="1 2" key="1">
    <citation type="submission" date="2021-02" db="EMBL/GenBank/DDBJ databases">
        <title>Leishmania (Mundinia) enrietti genome sequencing and assembly.</title>
        <authorList>
            <person name="Almutairi H."/>
            <person name="Gatherer D."/>
        </authorList>
    </citation>
    <scope>NUCLEOTIDE SEQUENCE [LARGE SCALE GENOMIC DNA]</scope>
    <source>
        <strain evidence="1">CUR178</strain>
    </source>
</reference>
<name>A0A836H3T7_LEIEN</name>
<dbReference type="Gene3D" id="2.115.10.20">
    <property type="entry name" value="Glycosyl hydrolase domain, family 43"/>
    <property type="match status" value="1"/>
</dbReference>
<dbReference type="EMBL" id="JAFHKP010000010">
    <property type="protein sequence ID" value="KAG5484269.1"/>
    <property type="molecule type" value="Genomic_DNA"/>
</dbReference>
<sequence>MSLKNLRAAFEARKNIYESCLLTFRGVDGYDVFNCSVPFQYEGRWHLFGRIEPREKWADSRVRLFEATGKDEYTLVPDQRTYQLEDPFVAKVQGRMFFGGTHTIKSGGDVAGYYCDFYCGMPQALTYYTTGPDLMKGIRIVQLADGTIGIFSCQKTERSCLIGFTTVNSLEEIKRETIADAQPINHAPFLDAWGSVSQPYLLSSGNVGCICHHGYLDEGANGEQPSVDCITSFVYDPTTNSTHDFRLLGRKGSFPDCPSKAPRVADCVFASGIVMRDDGKCDLYSGLGDTHEGRITIDYPFQGHGTIVNDLVF</sequence>
<dbReference type="AlphaFoldDB" id="A0A836H3T7"/>
<comment type="caution">
    <text evidence="1">The sequence shown here is derived from an EMBL/GenBank/DDBJ whole genome shotgun (WGS) entry which is preliminary data.</text>
</comment>
<dbReference type="PANTHER" id="PTHR37036:SF2">
    <property type="entry name" value="DUF1861 FAMILY PROTEIN"/>
    <property type="match status" value="1"/>
</dbReference>